<dbReference type="EMBL" id="KN558872">
    <property type="protein sequence ID" value="KHJ86986.1"/>
    <property type="molecule type" value="Genomic_DNA"/>
</dbReference>
<keyword evidence="2" id="KW-1185">Reference proteome</keyword>
<dbReference type="AlphaFoldDB" id="A0A0B1SSW3"/>
<sequence length="198" mass="22644">MTETEGGMMLTSVKKFLPSFYADYLMSDDTNTFWNGFKKIPESTAKKLLCLWHKGLLEPVMNKVRVVCLAREKSVFVTKYTPSLNSYVTKATYMESSWNCSGAIALKRLNANRPFRSGRVELWAAFGRLGSFVNTSMLCERFHKRLKHDIFEGNANVRTDKLVDLIIFIVTSWKKKASEIMVDQSIHKLPNTSSLQQV</sequence>
<evidence type="ECO:0000313" key="1">
    <source>
        <dbReference type="EMBL" id="KHJ86986.1"/>
    </source>
</evidence>
<organism evidence="1 2">
    <name type="scientific">Oesophagostomum dentatum</name>
    <name type="common">Nodular worm</name>
    <dbReference type="NCBI Taxonomy" id="61180"/>
    <lineage>
        <taxon>Eukaryota</taxon>
        <taxon>Metazoa</taxon>
        <taxon>Ecdysozoa</taxon>
        <taxon>Nematoda</taxon>
        <taxon>Chromadorea</taxon>
        <taxon>Rhabditida</taxon>
        <taxon>Rhabditina</taxon>
        <taxon>Rhabditomorpha</taxon>
        <taxon>Strongyloidea</taxon>
        <taxon>Strongylidae</taxon>
        <taxon>Oesophagostomum</taxon>
    </lineage>
</organism>
<proteinExistence type="predicted"/>
<name>A0A0B1SSW3_OESDE</name>
<evidence type="ECO:0000313" key="2">
    <source>
        <dbReference type="Proteomes" id="UP000053660"/>
    </source>
</evidence>
<reference evidence="1 2" key="1">
    <citation type="submission" date="2014-03" db="EMBL/GenBank/DDBJ databases">
        <title>Draft genome of the hookworm Oesophagostomum dentatum.</title>
        <authorList>
            <person name="Mitreva M."/>
        </authorList>
    </citation>
    <scope>NUCLEOTIDE SEQUENCE [LARGE SCALE GENOMIC DNA]</scope>
    <source>
        <strain evidence="1 2">OD-Hann</strain>
    </source>
</reference>
<accession>A0A0B1SSW3</accession>
<dbReference type="OrthoDB" id="5873801at2759"/>
<gene>
    <name evidence="1" type="ORF">OESDEN_13249</name>
</gene>
<protein>
    <submittedName>
        <fullName evidence="1">Uncharacterized protein</fullName>
    </submittedName>
</protein>
<dbReference type="Proteomes" id="UP000053660">
    <property type="component" value="Unassembled WGS sequence"/>
</dbReference>